<sequence>MDIRQELPLEQQFELRVFEEQVQSLSPEDAQTLLVQLKEAMLYQTTTFREILKNTWDIGKGPDSLREILAEG</sequence>
<dbReference type="InterPro" id="IPR036904">
    <property type="entry name" value="NblA_sf"/>
</dbReference>
<dbReference type="STRING" id="549789.NIES30_21575"/>
<dbReference type="EMBL" id="MRCG01000020">
    <property type="protein sequence ID" value="OKH44824.1"/>
    <property type="molecule type" value="Genomic_DNA"/>
</dbReference>
<dbReference type="Proteomes" id="UP000185557">
    <property type="component" value="Unassembled WGS sequence"/>
</dbReference>
<gene>
    <name evidence="1" type="ORF">NIES30_21575</name>
</gene>
<dbReference type="SUPFAM" id="SSF109859">
    <property type="entry name" value="NblA-like"/>
    <property type="match status" value="1"/>
</dbReference>
<name>A0A1U7J020_9CYAN</name>
<evidence type="ECO:0000313" key="2">
    <source>
        <dbReference type="Proteomes" id="UP000185557"/>
    </source>
</evidence>
<evidence type="ECO:0000313" key="1">
    <source>
        <dbReference type="EMBL" id="OKH44824.1"/>
    </source>
</evidence>
<dbReference type="Pfam" id="PF04485">
    <property type="entry name" value="NblA"/>
    <property type="match status" value="1"/>
</dbReference>
<protein>
    <submittedName>
        <fullName evidence="1">NblA-related protein</fullName>
    </submittedName>
</protein>
<organism evidence="1 2">
    <name type="scientific">Phormidium tenue NIES-30</name>
    <dbReference type="NCBI Taxonomy" id="549789"/>
    <lineage>
        <taxon>Bacteria</taxon>
        <taxon>Bacillati</taxon>
        <taxon>Cyanobacteriota</taxon>
        <taxon>Cyanophyceae</taxon>
        <taxon>Oscillatoriophycideae</taxon>
        <taxon>Oscillatoriales</taxon>
        <taxon>Oscillatoriaceae</taxon>
        <taxon>Phormidium</taxon>
    </lineage>
</organism>
<dbReference type="OrthoDB" id="583585at2"/>
<reference evidence="1 2" key="1">
    <citation type="submission" date="2016-11" db="EMBL/GenBank/DDBJ databases">
        <title>Draft Genome Sequences of Nine Cyanobacterial Strains from Diverse Habitats.</title>
        <authorList>
            <person name="Zhu T."/>
            <person name="Hou S."/>
            <person name="Lu X."/>
            <person name="Hess W.R."/>
        </authorList>
    </citation>
    <scope>NUCLEOTIDE SEQUENCE [LARGE SCALE GENOMIC DNA]</scope>
    <source>
        <strain evidence="1 2">NIES-30</strain>
    </source>
</reference>
<dbReference type="AlphaFoldDB" id="A0A1U7J020"/>
<proteinExistence type="predicted"/>
<comment type="caution">
    <text evidence="1">The sequence shown here is derived from an EMBL/GenBank/DDBJ whole genome shotgun (WGS) entry which is preliminary data.</text>
</comment>
<dbReference type="InterPro" id="IPR007574">
    <property type="entry name" value="NblA"/>
</dbReference>
<dbReference type="Gene3D" id="1.10.287.670">
    <property type="entry name" value="Phycobilisome degradation protein NblA"/>
    <property type="match status" value="1"/>
</dbReference>
<dbReference type="RefSeq" id="WP_073610526.1">
    <property type="nucleotide sequence ID" value="NZ_MRCG01000020.1"/>
</dbReference>
<accession>A0A1U7J020</accession>
<keyword evidence="2" id="KW-1185">Reference proteome</keyword>